<protein>
    <recommendedName>
        <fullName evidence="3">Secreted protein</fullName>
    </recommendedName>
</protein>
<name>A0ABV1XI31_9ACTN</name>
<evidence type="ECO:0000313" key="2">
    <source>
        <dbReference type="Proteomes" id="UP001486207"/>
    </source>
</evidence>
<keyword evidence="2" id="KW-1185">Reference proteome</keyword>
<organism evidence="1 2">
    <name type="scientific">Streptomyces lanatus</name>
    <dbReference type="NCBI Taxonomy" id="66900"/>
    <lineage>
        <taxon>Bacteria</taxon>
        <taxon>Bacillati</taxon>
        <taxon>Actinomycetota</taxon>
        <taxon>Actinomycetes</taxon>
        <taxon>Kitasatosporales</taxon>
        <taxon>Streptomycetaceae</taxon>
        <taxon>Streptomyces</taxon>
    </lineage>
</organism>
<dbReference type="EMBL" id="JBEPFB010000001">
    <property type="protein sequence ID" value="MER7371254.1"/>
    <property type="molecule type" value="Genomic_DNA"/>
</dbReference>
<sequence>MPPPPRDRGHRRPLLLLATLAVCVSGGFAVHWATRPVSHGECVVAYSRITGDGITRPSARELDELVRRAYEKAIRDGRCERPRPRWREWLD</sequence>
<reference evidence="1 2" key="1">
    <citation type="submission" date="2024-06" db="EMBL/GenBank/DDBJ databases">
        <title>The Natural Products Discovery Center: Release of the First 8490 Sequenced Strains for Exploring Actinobacteria Biosynthetic Diversity.</title>
        <authorList>
            <person name="Kalkreuter E."/>
            <person name="Kautsar S.A."/>
            <person name="Yang D."/>
            <person name="Bader C.D."/>
            <person name="Teijaro C.N."/>
            <person name="Fluegel L."/>
            <person name="Davis C.M."/>
            <person name="Simpson J.R."/>
            <person name="Lauterbach L."/>
            <person name="Steele A.D."/>
            <person name="Gui C."/>
            <person name="Meng S."/>
            <person name="Li G."/>
            <person name="Viehrig K."/>
            <person name="Ye F."/>
            <person name="Su P."/>
            <person name="Kiefer A.F."/>
            <person name="Nichols A."/>
            <person name="Cepeda A.J."/>
            <person name="Yan W."/>
            <person name="Fan B."/>
            <person name="Jiang Y."/>
            <person name="Adhikari A."/>
            <person name="Zheng C.-J."/>
            <person name="Schuster L."/>
            <person name="Cowan T.M."/>
            <person name="Smanski M.J."/>
            <person name="Chevrette M.G."/>
            <person name="De Carvalho L.P.S."/>
            <person name="Shen B."/>
        </authorList>
    </citation>
    <scope>NUCLEOTIDE SEQUENCE [LARGE SCALE GENOMIC DNA]</scope>
    <source>
        <strain evidence="1 2">NPDC000155</strain>
    </source>
</reference>
<evidence type="ECO:0008006" key="3">
    <source>
        <dbReference type="Google" id="ProtNLM"/>
    </source>
</evidence>
<dbReference type="RefSeq" id="WP_190068989.1">
    <property type="nucleotide sequence ID" value="NZ_BNBM01000002.1"/>
</dbReference>
<comment type="caution">
    <text evidence="1">The sequence shown here is derived from an EMBL/GenBank/DDBJ whole genome shotgun (WGS) entry which is preliminary data.</text>
</comment>
<evidence type="ECO:0000313" key="1">
    <source>
        <dbReference type="EMBL" id="MER7371254.1"/>
    </source>
</evidence>
<dbReference type="Proteomes" id="UP001486207">
    <property type="component" value="Unassembled WGS sequence"/>
</dbReference>
<proteinExistence type="predicted"/>
<accession>A0ABV1XI31</accession>
<gene>
    <name evidence="1" type="ORF">ABT384_01135</name>
</gene>